<proteinExistence type="predicted"/>
<keyword evidence="3" id="KW-1185">Reference proteome</keyword>
<dbReference type="Pfam" id="PF13474">
    <property type="entry name" value="SnoaL_3"/>
    <property type="match status" value="1"/>
</dbReference>
<dbReference type="Gene3D" id="3.10.450.50">
    <property type="match status" value="1"/>
</dbReference>
<reference evidence="2 3" key="1">
    <citation type="submission" date="2018-05" db="EMBL/GenBank/DDBJ databases">
        <title>Spiribacter halobius sp. nov., a moderately halophilic bacterium isolated from marine solar saltern.</title>
        <authorList>
            <person name="Zheng W.-S."/>
            <person name="Lu D.-C."/>
            <person name="Du Z.-J."/>
        </authorList>
    </citation>
    <scope>NUCLEOTIDE SEQUENCE [LARGE SCALE GENOMIC DNA]</scope>
    <source>
        <strain evidence="2 3">E85</strain>
    </source>
</reference>
<dbReference type="SUPFAM" id="SSF54427">
    <property type="entry name" value="NTF2-like"/>
    <property type="match status" value="1"/>
</dbReference>
<sequence>MSTPARNDNAESGIRTLMDGWLTAFLARDVPGIMRYYTPDVRAFDAVARLQFEGRDDYARHWVESMESCQGQLIVSIEDMRVESSGDLGLCHYLVRCGMVDADGNERASWMRGTLGLRRVDGHWRVAHEHVSVPFDMNTGAALFDLQP</sequence>
<dbReference type="AlphaFoldDB" id="A0A2U2N8J7"/>
<dbReference type="InterPro" id="IPR037401">
    <property type="entry name" value="SnoaL-like"/>
</dbReference>
<comment type="caution">
    <text evidence="2">The sequence shown here is derived from an EMBL/GenBank/DDBJ whole genome shotgun (WGS) entry which is preliminary data.</text>
</comment>
<dbReference type="OrthoDB" id="9812295at2"/>
<evidence type="ECO:0000313" key="3">
    <source>
        <dbReference type="Proteomes" id="UP000245474"/>
    </source>
</evidence>
<dbReference type="Proteomes" id="UP000245474">
    <property type="component" value="Unassembled WGS sequence"/>
</dbReference>
<dbReference type="RefSeq" id="WP_109675420.1">
    <property type="nucleotide sequence ID" value="NZ_CP086615.1"/>
</dbReference>
<protein>
    <submittedName>
        <fullName evidence="2">DUF4440 domain-containing protein</fullName>
    </submittedName>
</protein>
<evidence type="ECO:0000259" key="1">
    <source>
        <dbReference type="Pfam" id="PF13474"/>
    </source>
</evidence>
<dbReference type="EMBL" id="QFFI01000002">
    <property type="protein sequence ID" value="PWG65387.1"/>
    <property type="molecule type" value="Genomic_DNA"/>
</dbReference>
<organism evidence="2 3">
    <name type="scientific">Sediminicurvatus halobius</name>
    <dbReference type="NCBI Taxonomy" id="2182432"/>
    <lineage>
        <taxon>Bacteria</taxon>
        <taxon>Pseudomonadati</taxon>
        <taxon>Pseudomonadota</taxon>
        <taxon>Gammaproteobacteria</taxon>
        <taxon>Chromatiales</taxon>
        <taxon>Ectothiorhodospiraceae</taxon>
        <taxon>Sediminicurvatus</taxon>
    </lineage>
</organism>
<dbReference type="InterPro" id="IPR032710">
    <property type="entry name" value="NTF2-like_dom_sf"/>
</dbReference>
<gene>
    <name evidence="2" type="ORF">DEM34_01185</name>
</gene>
<name>A0A2U2N8J7_9GAMM</name>
<evidence type="ECO:0000313" key="2">
    <source>
        <dbReference type="EMBL" id="PWG65387.1"/>
    </source>
</evidence>
<feature type="domain" description="SnoaL-like" evidence="1">
    <location>
        <begin position="14"/>
        <end position="135"/>
    </location>
</feature>
<accession>A0A2U2N8J7</accession>